<dbReference type="PANTHER" id="PTHR35585:SF1">
    <property type="entry name" value="HHE DOMAIN PROTEIN (AFU_ORTHOLOGUE AFUA_4G00730)"/>
    <property type="match status" value="1"/>
</dbReference>
<feature type="compositionally biased region" description="Low complexity" evidence="1">
    <location>
        <begin position="162"/>
        <end position="171"/>
    </location>
</feature>
<dbReference type="Pfam" id="PF01814">
    <property type="entry name" value="Hemerythrin"/>
    <property type="match status" value="1"/>
</dbReference>
<evidence type="ECO:0000256" key="1">
    <source>
        <dbReference type="SAM" id="MobiDB-lite"/>
    </source>
</evidence>
<organism evidence="3 4">
    <name type="scientific">Streptomyces luteoverticillatus</name>
    <name type="common">Streptoverticillium luteoverticillatus</name>
    <dbReference type="NCBI Taxonomy" id="66425"/>
    <lineage>
        <taxon>Bacteria</taxon>
        <taxon>Bacillati</taxon>
        <taxon>Actinomycetota</taxon>
        <taxon>Actinomycetes</taxon>
        <taxon>Kitasatosporales</taxon>
        <taxon>Streptomycetaceae</taxon>
        <taxon>Streptomyces</taxon>
    </lineage>
</organism>
<dbReference type="AlphaFoldDB" id="A0A3S9PQY4"/>
<feature type="region of interest" description="Disordered" evidence="1">
    <location>
        <begin position="143"/>
        <end position="174"/>
    </location>
</feature>
<evidence type="ECO:0000313" key="3">
    <source>
        <dbReference type="EMBL" id="AZQ74806.1"/>
    </source>
</evidence>
<keyword evidence="4" id="KW-1185">Reference proteome</keyword>
<feature type="domain" description="Hemerythrin-like" evidence="2">
    <location>
        <begin position="10"/>
        <end position="127"/>
    </location>
</feature>
<evidence type="ECO:0000313" key="4">
    <source>
        <dbReference type="Proteomes" id="UP000267900"/>
    </source>
</evidence>
<dbReference type="EMBL" id="CP034587">
    <property type="protein sequence ID" value="AZQ74806.1"/>
    <property type="molecule type" value="Genomic_DNA"/>
</dbReference>
<sequence length="192" mass="21306">MPRDPADADLIGELTADHLKVQRLFERVRAAAPGSTERKELTERATIELVRHGALEKQHLYPAVREHLPGGAEWEGRELAEHAGIERVLAELERRGPAEEEFDLLLLALVDQVTAHVLEEEQRLFPRMQAVCPAEVLRELGEKVRAGRATAPTRPRPPAPRAEPAVRPLVPGTGLLDRARDFLTGRGRRASG</sequence>
<gene>
    <name evidence="3" type="ORF">EKH77_29625</name>
</gene>
<dbReference type="PANTHER" id="PTHR35585">
    <property type="entry name" value="HHE DOMAIN PROTEIN (AFU_ORTHOLOGUE AFUA_4G00730)"/>
    <property type="match status" value="1"/>
</dbReference>
<dbReference type="OrthoDB" id="9793637at2"/>
<dbReference type="InterPro" id="IPR012312">
    <property type="entry name" value="Hemerythrin-like"/>
</dbReference>
<dbReference type="Gene3D" id="1.20.120.520">
    <property type="entry name" value="nmb1532 protein domain like"/>
    <property type="match status" value="1"/>
</dbReference>
<protein>
    <submittedName>
        <fullName evidence="3">Hemerythrin domain-containing protein</fullName>
    </submittedName>
</protein>
<evidence type="ECO:0000259" key="2">
    <source>
        <dbReference type="Pfam" id="PF01814"/>
    </source>
</evidence>
<reference evidence="3 4" key="1">
    <citation type="submission" date="2018-12" db="EMBL/GenBank/DDBJ databases">
        <title>The whole draft genome of Streptomyce luteoverticillatus CGMCC 15060.</title>
        <authorList>
            <person name="Feng Z."/>
            <person name="Chen G."/>
            <person name="Zhang J."/>
            <person name="Zhu H."/>
            <person name="Yu X."/>
            <person name="Zhang W."/>
            <person name="Zhang X."/>
        </authorList>
    </citation>
    <scope>NUCLEOTIDE SEQUENCE [LARGE SCALE GENOMIC DNA]</scope>
    <source>
        <strain evidence="3 4">CGMCC 15060</strain>
    </source>
</reference>
<accession>A0A3S9PQY4</accession>
<dbReference type="RefSeq" id="WP_126917308.1">
    <property type="nucleotide sequence ID" value="NZ_CP034587.1"/>
</dbReference>
<dbReference type="Proteomes" id="UP000267900">
    <property type="component" value="Chromosome"/>
</dbReference>
<name>A0A3S9PQY4_STRLT</name>
<proteinExistence type="predicted"/>